<name>A0ABQ9YY95_9CRUS</name>
<evidence type="ECO:0000313" key="1">
    <source>
        <dbReference type="EMBL" id="KAK4005627.1"/>
    </source>
</evidence>
<evidence type="ECO:0000313" key="2">
    <source>
        <dbReference type="Proteomes" id="UP001234178"/>
    </source>
</evidence>
<reference evidence="1 2" key="1">
    <citation type="journal article" date="2023" name="Nucleic Acids Res.">
        <title>The hologenome of Daphnia magna reveals possible DNA methylation and microbiome-mediated evolution of the host genome.</title>
        <authorList>
            <person name="Chaturvedi A."/>
            <person name="Li X."/>
            <person name="Dhandapani V."/>
            <person name="Marshall H."/>
            <person name="Kissane S."/>
            <person name="Cuenca-Cambronero M."/>
            <person name="Asole G."/>
            <person name="Calvet F."/>
            <person name="Ruiz-Romero M."/>
            <person name="Marangio P."/>
            <person name="Guigo R."/>
            <person name="Rago D."/>
            <person name="Mirbahai L."/>
            <person name="Eastwood N."/>
            <person name="Colbourne J.K."/>
            <person name="Zhou J."/>
            <person name="Mallon E."/>
            <person name="Orsini L."/>
        </authorList>
    </citation>
    <scope>NUCLEOTIDE SEQUENCE [LARGE SCALE GENOMIC DNA]</scope>
    <source>
        <strain evidence="1">LRV0_1</strain>
    </source>
</reference>
<dbReference type="EMBL" id="JAOYFB010000001">
    <property type="protein sequence ID" value="KAK4005627.1"/>
    <property type="molecule type" value="Genomic_DNA"/>
</dbReference>
<comment type="caution">
    <text evidence="1">The sequence shown here is derived from an EMBL/GenBank/DDBJ whole genome shotgun (WGS) entry which is preliminary data.</text>
</comment>
<dbReference type="Proteomes" id="UP001234178">
    <property type="component" value="Unassembled WGS sequence"/>
</dbReference>
<organism evidence="1 2">
    <name type="scientific">Daphnia magna</name>
    <dbReference type="NCBI Taxonomy" id="35525"/>
    <lineage>
        <taxon>Eukaryota</taxon>
        <taxon>Metazoa</taxon>
        <taxon>Ecdysozoa</taxon>
        <taxon>Arthropoda</taxon>
        <taxon>Crustacea</taxon>
        <taxon>Branchiopoda</taxon>
        <taxon>Diplostraca</taxon>
        <taxon>Cladocera</taxon>
        <taxon>Anomopoda</taxon>
        <taxon>Daphniidae</taxon>
        <taxon>Daphnia</taxon>
    </lineage>
</organism>
<proteinExistence type="predicted"/>
<accession>A0ABQ9YY95</accession>
<sequence length="87" mass="10075">MYLSSVVCEYWSSPEIKLRFKTDVKGLMKGCLPENIEVHPGKCHQAIKFTMNEWLLVNRKKAYNNTEPILHDGIIHLCGFHEVFPTV</sequence>
<keyword evidence="2" id="KW-1185">Reference proteome</keyword>
<gene>
    <name evidence="1" type="ORF">OUZ56_007327</name>
</gene>
<protein>
    <submittedName>
        <fullName evidence="1">Uncharacterized protein</fullName>
    </submittedName>
</protein>